<protein>
    <recommendedName>
        <fullName evidence="1">IPT/TIG domain-containing protein</fullName>
    </recommendedName>
</protein>
<reference evidence="2" key="1">
    <citation type="submission" date="2021-01" db="EMBL/GenBank/DDBJ databases">
        <authorList>
            <person name="Corre E."/>
            <person name="Pelletier E."/>
            <person name="Niang G."/>
            <person name="Scheremetjew M."/>
            <person name="Finn R."/>
            <person name="Kale V."/>
            <person name="Holt S."/>
            <person name="Cochrane G."/>
            <person name="Meng A."/>
            <person name="Brown T."/>
            <person name="Cohen L."/>
        </authorList>
    </citation>
    <scope>NUCLEOTIDE SEQUENCE</scope>
    <source>
        <strain evidence="2">Clade-D-RCC2572</strain>
    </source>
</reference>
<dbReference type="SUPFAM" id="SSF81296">
    <property type="entry name" value="E set domains"/>
    <property type="match status" value="1"/>
</dbReference>
<evidence type="ECO:0000313" key="2">
    <source>
        <dbReference type="EMBL" id="CAD8580358.1"/>
    </source>
</evidence>
<sequence length="323" mass="33109">MAASASIPIWVAAVPSTNSGVPSYGTTLAVGEDYYGVLERYESTTMPTTYRWIADPAPTMSITLKCVSQGVGETATSTNNVCVHSNQLATGFVAVMMSYDGAALPRSGAYDSAAAMKVVATPTTSSMTPARGPAEGGALTWMSGSNLHESIRAGDGWVPRCSFGVDTSGSSMGTFVSSALIACETPYIGTTTSSAQVIVAGSSLSAIASGPKYSFMANTLVTQHSIVPHLGPIYGGTRVVFTLSTDVSATSMTSCRFGTVVVNGWSPLVYTDITADAGIMCVAPALAVGTYSIGVGTVRGSIGDSTTSPFTLGGLAYQVYSEY</sequence>
<dbReference type="Gene3D" id="2.60.40.10">
    <property type="entry name" value="Immunoglobulins"/>
    <property type="match status" value="2"/>
</dbReference>
<proteinExistence type="predicted"/>
<accession>A0A7S0KFV9</accession>
<gene>
    <name evidence="2" type="ORF">OMED0929_LOCUS2760</name>
</gene>
<feature type="domain" description="IPT/TIG" evidence="1">
    <location>
        <begin position="122"/>
        <end position="205"/>
    </location>
</feature>
<dbReference type="AlphaFoldDB" id="A0A7S0KFV9"/>
<dbReference type="InterPro" id="IPR013783">
    <property type="entry name" value="Ig-like_fold"/>
</dbReference>
<evidence type="ECO:0000259" key="1">
    <source>
        <dbReference type="Pfam" id="PF01833"/>
    </source>
</evidence>
<dbReference type="InterPro" id="IPR002909">
    <property type="entry name" value="IPT_dom"/>
</dbReference>
<dbReference type="InterPro" id="IPR014756">
    <property type="entry name" value="Ig_E-set"/>
</dbReference>
<name>A0A7S0KFV9_9CHLO</name>
<dbReference type="EMBL" id="HBEW01003349">
    <property type="protein sequence ID" value="CAD8580358.1"/>
    <property type="molecule type" value="Transcribed_RNA"/>
</dbReference>
<dbReference type="Pfam" id="PF01833">
    <property type="entry name" value="TIG"/>
    <property type="match status" value="1"/>
</dbReference>
<organism evidence="2">
    <name type="scientific">Ostreococcus mediterraneus</name>
    <dbReference type="NCBI Taxonomy" id="1486918"/>
    <lineage>
        <taxon>Eukaryota</taxon>
        <taxon>Viridiplantae</taxon>
        <taxon>Chlorophyta</taxon>
        <taxon>Mamiellophyceae</taxon>
        <taxon>Mamiellales</taxon>
        <taxon>Bathycoccaceae</taxon>
        <taxon>Ostreococcus</taxon>
    </lineage>
</organism>